<dbReference type="Pfam" id="PF00145">
    <property type="entry name" value="DNA_methylase"/>
    <property type="match status" value="1"/>
</dbReference>
<dbReference type="InterPro" id="IPR031303">
    <property type="entry name" value="C5_meth_CS"/>
</dbReference>
<dbReference type="PANTHER" id="PTHR10629:SF52">
    <property type="entry name" value="DNA (CYTOSINE-5)-METHYLTRANSFERASE 1"/>
    <property type="match status" value="1"/>
</dbReference>
<dbReference type="InterPro" id="IPR001525">
    <property type="entry name" value="C5_MeTfrase"/>
</dbReference>
<keyword evidence="10" id="KW-1185">Reference proteome</keyword>
<comment type="catalytic activity">
    <reaction evidence="6">
        <text>a 2'-deoxycytidine in DNA + S-adenosyl-L-methionine = a 5-methyl-2'-deoxycytidine in DNA + S-adenosyl-L-homocysteine + H(+)</text>
        <dbReference type="Rhea" id="RHEA:13681"/>
        <dbReference type="Rhea" id="RHEA-COMP:11369"/>
        <dbReference type="Rhea" id="RHEA-COMP:11370"/>
        <dbReference type="ChEBI" id="CHEBI:15378"/>
        <dbReference type="ChEBI" id="CHEBI:57856"/>
        <dbReference type="ChEBI" id="CHEBI:59789"/>
        <dbReference type="ChEBI" id="CHEBI:85452"/>
        <dbReference type="ChEBI" id="CHEBI:85454"/>
        <dbReference type="EC" id="2.1.1.37"/>
    </reaction>
</comment>
<keyword evidence="4 7" id="KW-0949">S-adenosyl-L-methionine</keyword>
<evidence type="ECO:0000256" key="8">
    <source>
        <dbReference type="RuleBase" id="RU000416"/>
    </source>
</evidence>
<evidence type="ECO:0000256" key="2">
    <source>
        <dbReference type="ARBA" id="ARBA00022603"/>
    </source>
</evidence>
<comment type="similarity">
    <text evidence="7 8">Belongs to the class I-like SAM-binding methyltransferase superfamily. C5-methyltransferase family.</text>
</comment>
<dbReference type="PRINTS" id="PR00105">
    <property type="entry name" value="C5METTRFRASE"/>
</dbReference>
<evidence type="ECO:0000256" key="3">
    <source>
        <dbReference type="ARBA" id="ARBA00022679"/>
    </source>
</evidence>
<dbReference type="InterPro" id="IPR029063">
    <property type="entry name" value="SAM-dependent_MTases_sf"/>
</dbReference>
<proteinExistence type="inferred from homology"/>
<evidence type="ECO:0000256" key="1">
    <source>
        <dbReference type="ARBA" id="ARBA00011975"/>
    </source>
</evidence>
<sequence>MRSPAEQQPTSAYPYLLPYYRRHTAFTGMQHQMKVVDLFCGAGGLSEGFRQAGFSIAAGADSDPDAMATFAQNFPEAEAITGNLSEPLVQERVLSHAHRAFVVVGGPPCQAFSQVRNHSRVIDDPRNSLYREFVSILKKTIPPVFAMENVTGIEQMGVHNQIREDLSIDGEYKVSYQIVDAADFGVPQTRKRVIFIGVHHSMRIENSFLTGSNVTSLLSMSRQIKNDRVIYRVLHNNDTFGVQAYQDLNNPESLLAVTVSDAISDLSNLPVGNRNDSMDYRELPGPSSAYQKMMRQGCAQQISNVQVPRINSDTVLRLRAIPQGGNYRDLEGELLNRYLTDHRWGQSNGSGKLSRRHFYAYRRLHPSIWAWTLNTKADSVYHYNAYRALSVREFARIQSFPDRFVFTTDPRSGQLEGRHPGGPAHSRYRQAGNAVPPLLAKRLALMLVQELNARSDLRADNFGTGEPHGGLAARWAAAR</sequence>
<dbReference type="Proteomes" id="UP000199412">
    <property type="component" value="Unassembled WGS sequence"/>
</dbReference>
<dbReference type="Gene3D" id="3.90.120.10">
    <property type="entry name" value="DNA Methylase, subunit A, domain 2"/>
    <property type="match status" value="1"/>
</dbReference>
<dbReference type="PANTHER" id="PTHR10629">
    <property type="entry name" value="CYTOSINE-SPECIFIC METHYLTRANSFERASE"/>
    <property type="match status" value="1"/>
</dbReference>
<dbReference type="GO" id="GO:0032259">
    <property type="term" value="P:methylation"/>
    <property type="evidence" value="ECO:0007669"/>
    <property type="project" value="UniProtKB-KW"/>
</dbReference>
<keyword evidence="3 7" id="KW-0808">Transferase</keyword>
<dbReference type="STRING" id="69960.SAMN05421720_109120"/>
<evidence type="ECO:0000256" key="7">
    <source>
        <dbReference type="PROSITE-ProRule" id="PRU01016"/>
    </source>
</evidence>
<dbReference type="EMBL" id="FNAP01000009">
    <property type="protein sequence ID" value="SDE64427.1"/>
    <property type="molecule type" value="Genomic_DNA"/>
</dbReference>
<evidence type="ECO:0000313" key="9">
    <source>
        <dbReference type="EMBL" id="SDE64427.1"/>
    </source>
</evidence>
<gene>
    <name evidence="9" type="ORF">SAMN05421720_109120</name>
</gene>
<keyword evidence="2 7" id="KW-0489">Methyltransferase</keyword>
<protein>
    <recommendedName>
        <fullName evidence="1">DNA (cytosine-5-)-methyltransferase</fullName>
        <ecNumber evidence="1">2.1.1.37</ecNumber>
    </recommendedName>
</protein>
<dbReference type="GO" id="GO:0009307">
    <property type="term" value="P:DNA restriction-modification system"/>
    <property type="evidence" value="ECO:0007669"/>
    <property type="project" value="UniProtKB-KW"/>
</dbReference>
<dbReference type="GO" id="GO:0003677">
    <property type="term" value="F:DNA binding"/>
    <property type="evidence" value="ECO:0007669"/>
    <property type="project" value="TreeGrafter"/>
</dbReference>
<dbReference type="GO" id="GO:0044027">
    <property type="term" value="P:negative regulation of gene expression via chromosomal CpG island methylation"/>
    <property type="evidence" value="ECO:0007669"/>
    <property type="project" value="TreeGrafter"/>
</dbReference>
<feature type="active site" evidence="7">
    <location>
        <position position="109"/>
    </location>
</feature>
<evidence type="ECO:0000256" key="5">
    <source>
        <dbReference type="ARBA" id="ARBA00022747"/>
    </source>
</evidence>
<accession>A0A1G7ELF6</accession>
<evidence type="ECO:0000313" key="10">
    <source>
        <dbReference type="Proteomes" id="UP000199412"/>
    </source>
</evidence>
<evidence type="ECO:0000256" key="4">
    <source>
        <dbReference type="ARBA" id="ARBA00022691"/>
    </source>
</evidence>
<dbReference type="Gene3D" id="3.40.50.150">
    <property type="entry name" value="Vaccinia Virus protein VP39"/>
    <property type="match status" value="1"/>
</dbReference>
<dbReference type="PROSITE" id="PS51679">
    <property type="entry name" value="SAM_MT_C5"/>
    <property type="match status" value="1"/>
</dbReference>
<dbReference type="NCBIfam" id="TIGR00675">
    <property type="entry name" value="dcm"/>
    <property type="match status" value="1"/>
</dbReference>
<dbReference type="GO" id="GO:0003886">
    <property type="term" value="F:DNA (cytosine-5-)-methyltransferase activity"/>
    <property type="evidence" value="ECO:0007669"/>
    <property type="project" value="UniProtKB-EC"/>
</dbReference>
<dbReference type="AlphaFoldDB" id="A0A1G7ELF6"/>
<keyword evidence="5" id="KW-0680">Restriction system</keyword>
<reference evidence="9 10" key="1">
    <citation type="submission" date="2016-10" db="EMBL/GenBank/DDBJ databases">
        <authorList>
            <person name="de Groot N.N."/>
        </authorList>
    </citation>
    <scope>NUCLEOTIDE SEQUENCE [LARGE SCALE GENOMIC DNA]</scope>
    <source>
        <strain evidence="9 10">ATCC 700224</strain>
    </source>
</reference>
<name>A0A1G7ELF6_9PROT</name>
<dbReference type="PROSITE" id="PS00095">
    <property type="entry name" value="C5_MTASE_2"/>
    <property type="match status" value="1"/>
</dbReference>
<dbReference type="EC" id="2.1.1.37" evidence="1"/>
<dbReference type="SUPFAM" id="SSF53335">
    <property type="entry name" value="S-adenosyl-L-methionine-dependent methyltransferases"/>
    <property type="match status" value="1"/>
</dbReference>
<organism evidence="9 10">
    <name type="scientific">Rhodospira trueperi</name>
    <dbReference type="NCBI Taxonomy" id="69960"/>
    <lineage>
        <taxon>Bacteria</taxon>
        <taxon>Pseudomonadati</taxon>
        <taxon>Pseudomonadota</taxon>
        <taxon>Alphaproteobacteria</taxon>
        <taxon>Rhodospirillales</taxon>
        <taxon>Rhodospirillaceae</taxon>
        <taxon>Rhodospira</taxon>
    </lineage>
</organism>
<evidence type="ECO:0000256" key="6">
    <source>
        <dbReference type="ARBA" id="ARBA00047422"/>
    </source>
</evidence>
<dbReference type="InterPro" id="IPR050390">
    <property type="entry name" value="C5-Methyltransferase"/>
</dbReference>